<dbReference type="Pfam" id="PF09084">
    <property type="entry name" value="NMT1"/>
    <property type="match status" value="1"/>
</dbReference>
<dbReference type="Gene3D" id="3.40.190.10">
    <property type="entry name" value="Periplasmic binding protein-like II"/>
    <property type="match status" value="2"/>
</dbReference>
<dbReference type="PANTHER" id="PTHR30024:SF48">
    <property type="entry name" value="ABC TRANSPORTER SUBSTRATE-BINDING PROTEIN"/>
    <property type="match status" value="1"/>
</dbReference>
<protein>
    <submittedName>
        <fullName evidence="2">Sulfonate transport system substrate-binding protein</fullName>
    </submittedName>
</protein>
<dbReference type="InterPro" id="IPR006311">
    <property type="entry name" value="TAT_signal"/>
</dbReference>
<comment type="caution">
    <text evidence="2">The sequence shown here is derived from an EMBL/GenBank/DDBJ whole genome shotgun (WGS) entry which is preliminary data.</text>
</comment>
<organism evidence="2 3">
    <name type="scientific">Actinopolymorpha pittospori</name>
    <dbReference type="NCBI Taxonomy" id="648752"/>
    <lineage>
        <taxon>Bacteria</taxon>
        <taxon>Bacillati</taxon>
        <taxon>Actinomycetota</taxon>
        <taxon>Actinomycetes</taxon>
        <taxon>Propionibacteriales</taxon>
        <taxon>Actinopolymorphaceae</taxon>
        <taxon>Actinopolymorpha</taxon>
    </lineage>
</organism>
<name>A0A927MRD2_9ACTN</name>
<reference evidence="2" key="1">
    <citation type="submission" date="2020-10" db="EMBL/GenBank/DDBJ databases">
        <title>Sequencing the genomes of 1000 actinobacteria strains.</title>
        <authorList>
            <person name="Klenk H.-P."/>
        </authorList>
    </citation>
    <scope>NUCLEOTIDE SEQUENCE</scope>
    <source>
        <strain evidence="2">DSM 45354</strain>
    </source>
</reference>
<dbReference type="RefSeq" id="WP_192749296.1">
    <property type="nucleotide sequence ID" value="NZ_BAABJL010000002.1"/>
</dbReference>
<accession>A0A927MRD2</accession>
<evidence type="ECO:0000313" key="2">
    <source>
        <dbReference type="EMBL" id="MBE1604852.1"/>
    </source>
</evidence>
<proteinExistence type="predicted"/>
<gene>
    <name evidence="2" type="ORF">HEB94_001700</name>
</gene>
<feature type="domain" description="SsuA/THI5-like" evidence="1">
    <location>
        <begin position="142"/>
        <end position="232"/>
    </location>
</feature>
<dbReference type="EMBL" id="JADBEM010000001">
    <property type="protein sequence ID" value="MBE1604852.1"/>
    <property type="molecule type" value="Genomic_DNA"/>
</dbReference>
<dbReference type="Proteomes" id="UP000638648">
    <property type="component" value="Unassembled WGS sequence"/>
</dbReference>
<keyword evidence="3" id="KW-1185">Reference proteome</keyword>
<dbReference type="InterPro" id="IPR015168">
    <property type="entry name" value="SsuA/THI5"/>
</dbReference>
<dbReference type="PROSITE" id="PS51318">
    <property type="entry name" value="TAT"/>
    <property type="match status" value="1"/>
</dbReference>
<sequence>MSTRSRPDPLPQSRPPRITRRSALAGSVFAGLALLGACGRDEVRPVAKTGSPDAPLPKKVPKGTKLTIGDPSIQKALELSGQVDQISFDVEWANLSGGPQTLEAFRAHALDLGAVADIPPIHSVWTGVPTKIVAAKFRQDPLHHPVYQLGIAPGAGVDTLADLRGRRVAYSPGQAQGALVLRLLKKLNLVKTDVRLIELPSTGDVYPNSLAARQVDVAPIGGVNVKRYVAKYGKDGGKTIPHGLRDDPSHLYAPISTLEDPGKAAAIREYVQHWARAVSWIEEHPKEWIEGYYVKDQGLSVDDGEYLVKAEGEPDIPASWTDVIKRQQETVDLLAAETDKPKLNARDLFDLRFESVAADAFRAGGQG</sequence>
<evidence type="ECO:0000259" key="1">
    <source>
        <dbReference type="Pfam" id="PF09084"/>
    </source>
</evidence>
<dbReference type="SUPFAM" id="SSF53850">
    <property type="entry name" value="Periplasmic binding protein-like II"/>
    <property type="match status" value="1"/>
</dbReference>
<evidence type="ECO:0000313" key="3">
    <source>
        <dbReference type="Proteomes" id="UP000638648"/>
    </source>
</evidence>
<dbReference type="AlphaFoldDB" id="A0A927MRD2"/>
<dbReference type="PANTHER" id="PTHR30024">
    <property type="entry name" value="ALIPHATIC SULFONATES-BINDING PROTEIN-RELATED"/>
    <property type="match status" value="1"/>
</dbReference>